<keyword evidence="1" id="KW-0808">Transferase</keyword>
<protein>
    <submittedName>
        <fullName evidence="1">Nucleotidyl transferase AbiEii/AbiGii toxin family protein</fullName>
    </submittedName>
</protein>
<comment type="caution">
    <text evidence="1">The sequence shown here is derived from an EMBL/GenBank/DDBJ whole genome shotgun (WGS) entry which is preliminary data.</text>
</comment>
<keyword evidence="2" id="KW-1185">Reference proteome</keyword>
<dbReference type="RefSeq" id="WP_367967793.1">
    <property type="nucleotide sequence ID" value="NZ_JBAKFJ010000001.1"/>
</dbReference>
<dbReference type="Proteomes" id="UP001556653">
    <property type="component" value="Unassembled WGS sequence"/>
</dbReference>
<evidence type="ECO:0000313" key="1">
    <source>
        <dbReference type="EMBL" id="MEX0387225.1"/>
    </source>
</evidence>
<proteinExistence type="predicted"/>
<sequence length="287" mass="32661">MIELLQQKLARYTIAGADEQEQALKEILQELTLYALWREGFFHVAAFQGGTCLRILYGLPRFSEDLDFILQTPDPDFSWARTVEGVAAVLAEFGVVAELTDRTRADRAVRQAMLKDNSLGGQLDLKFTDLPPGRKLRIKLEVDTNPPSGSAWSQRFHDFPTDFSVAVQDLPSNFALKLHALLCRPYTKGRDWYDLLWYIRNGTLPNMHLLQNALDQTKAVAGSDTEISPEWLRQALIAKIQSLDWAEAIRDVEPFLNGMERRSLAVWGEPLFTERVQQLSDQLKITQ</sequence>
<dbReference type="GO" id="GO:0016740">
    <property type="term" value="F:transferase activity"/>
    <property type="evidence" value="ECO:0007669"/>
    <property type="project" value="UniProtKB-KW"/>
</dbReference>
<evidence type="ECO:0000313" key="2">
    <source>
        <dbReference type="Proteomes" id="UP001556653"/>
    </source>
</evidence>
<organism evidence="1 2">
    <name type="scientific">Spiribacter onubensis</name>
    <dbReference type="NCBI Taxonomy" id="3122420"/>
    <lineage>
        <taxon>Bacteria</taxon>
        <taxon>Pseudomonadati</taxon>
        <taxon>Pseudomonadota</taxon>
        <taxon>Gammaproteobacteria</taxon>
        <taxon>Chromatiales</taxon>
        <taxon>Ectothiorhodospiraceae</taxon>
        <taxon>Spiribacter</taxon>
    </lineage>
</organism>
<accession>A0ABV3SD50</accession>
<reference evidence="1 2" key="1">
    <citation type="submission" date="2024-02" db="EMBL/GenBank/DDBJ databases">
        <title>New especies of Spiribacter isolated from saline water.</title>
        <authorList>
            <person name="Leon M.J."/>
            <person name="De La Haba R."/>
            <person name="Sanchez-Porro C."/>
            <person name="Ventosa A."/>
        </authorList>
    </citation>
    <scope>NUCLEOTIDE SEQUENCE [LARGE SCALE GENOMIC DNA]</scope>
    <source>
        <strain evidence="2">ag22IC4-227</strain>
    </source>
</reference>
<dbReference type="EMBL" id="JBAKFJ010000001">
    <property type="protein sequence ID" value="MEX0387225.1"/>
    <property type="molecule type" value="Genomic_DNA"/>
</dbReference>
<dbReference type="InterPro" id="IPR014942">
    <property type="entry name" value="AbiEii"/>
</dbReference>
<dbReference type="Pfam" id="PF08843">
    <property type="entry name" value="AbiEii"/>
    <property type="match status" value="1"/>
</dbReference>
<dbReference type="Gene3D" id="3.10.450.620">
    <property type="entry name" value="JHP933, nucleotidyltransferase-like core domain"/>
    <property type="match status" value="1"/>
</dbReference>
<name>A0ABV3SD50_9GAMM</name>
<gene>
    <name evidence="1" type="ORF">V6X64_09495</name>
</gene>